<gene>
    <name evidence="3" type="ORF">ACIGXA_27915</name>
</gene>
<feature type="transmembrane region" description="Helical" evidence="2">
    <location>
        <begin position="455"/>
        <end position="478"/>
    </location>
</feature>
<dbReference type="EMBL" id="JBITYG010000009">
    <property type="protein sequence ID" value="MFI9104348.1"/>
    <property type="molecule type" value="Genomic_DNA"/>
</dbReference>
<keyword evidence="4" id="KW-1185">Reference proteome</keyword>
<dbReference type="Proteomes" id="UP001614394">
    <property type="component" value="Unassembled WGS sequence"/>
</dbReference>
<comment type="caution">
    <text evidence="3">The sequence shown here is derived from an EMBL/GenBank/DDBJ whole genome shotgun (WGS) entry which is preliminary data.</text>
</comment>
<keyword evidence="2" id="KW-0472">Membrane</keyword>
<sequence length="486" mass="50381">MTQTPTGSGIPAAQGYGAPPAPRAPQPPARPPAVPPPPPPRRRAWSEGADRLRAAATTEPGRLRIIGAVLALLVVAFGAVTAWQITDRASAASDVVNHSAPLSAKAAEIYRSLADADTTASGGFLIGGQQPKSVTDRYDTDLRTASKLIAEAAGNAQGSATTLEQISLLNQQLKAYTEAVATAGADNRQGFPLGGAYLRYANELMRQDGGLLDTADKLYKAETARLGEDYGSAKELPWAAWALGVIALGALLWAQRRSYRRTNRVFNQGMLAASAASLVVLLWAVVGHTVAASQLDASYEHGAKSLQVLNSARIGVLQARGDENLTLVARGTGATYETSFQGGMSTLAGKDPKGVGGEMAQALALADDEAGRAPVNDAIKGVQAWRGRHTAARTSDNEGNYGDAVAQVIGGKNQQGEVVTATTGQCFDAVDANLRKAVDHEQQEFVQAANDGRGALTGLAAGAALLAVLAAAGAALGIGRRLSEYR</sequence>
<keyword evidence="2" id="KW-1133">Transmembrane helix</keyword>
<evidence type="ECO:0008006" key="5">
    <source>
        <dbReference type="Google" id="ProtNLM"/>
    </source>
</evidence>
<feature type="transmembrane region" description="Helical" evidence="2">
    <location>
        <begin position="266"/>
        <end position="286"/>
    </location>
</feature>
<evidence type="ECO:0000256" key="1">
    <source>
        <dbReference type="SAM" id="MobiDB-lite"/>
    </source>
</evidence>
<proteinExistence type="predicted"/>
<feature type="transmembrane region" description="Helical" evidence="2">
    <location>
        <begin position="236"/>
        <end position="254"/>
    </location>
</feature>
<feature type="compositionally biased region" description="Pro residues" evidence="1">
    <location>
        <begin position="19"/>
        <end position="39"/>
    </location>
</feature>
<reference evidence="3 4" key="1">
    <citation type="submission" date="2024-10" db="EMBL/GenBank/DDBJ databases">
        <title>The Natural Products Discovery Center: Release of the First 8490 Sequenced Strains for Exploring Actinobacteria Biosynthetic Diversity.</title>
        <authorList>
            <person name="Kalkreuter E."/>
            <person name="Kautsar S.A."/>
            <person name="Yang D."/>
            <person name="Bader C.D."/>
            <person name="Teijaro C.N."/>
            <person name="Fluegel L."/>
            <person name="Davis C.M."/>
            <person name="Simpson J.R."/>
            <person name="Lauterbach L."/>
            <person name="Steele A.D."/>
            <person name="Gui C."/>
            <person name="Meng S."/>
            <person name="Li G."/>
            <person name="Viehrig K."/>
            <person name="Ye F."/>
            <person name="Su P."/>
            <person name="Kiefer A.F."/>
            <person name="Nichols A."/>
            <person name="Cepeda A.J."/>
            <person name="Yan W."/>
            <person name="Fan B."/>
            <person name="Jiang Y."/>
            <person name="Adhikari A."/>
            <person name="Zheng C.-J."/>
            <person name="Schuster L."/>
            <person name="Cowan T.M."/>
            <person name="Smanski M.J."/>
            <person name="Chevrette M.G."/>
            <person name="De Carvalho L.P.S."/>
            <person name="Shen B."/>
        </authorList>
    </citation>
    <scope>NUCLEOTIDE SEQUENCE [LARGE SCALE GENOMIC DNA]</scope>
    <source>
        <strain evidence="3 4">NPDC053399</strain>
    </source>
</reference>
<evidence type="ECO:0000256" key="2">
    <source>
        <dbReference type="SAM" id="Phobius"/>
    </source>
</evidence>
<evidence type="ECO:0000313" key="4">
    <source>
        <dbReference type="Proteomes" id="UP001614394"/>
    </source>
</evidence>
<evidence type="ECO:0000313" key="3">
    <source>
        <dbReference type="EMBL" id="MFI9104348.1"/>
    </source>
</evidence>
<accession>A0ABW8CD30</accession>
<name>A0ABW8CD30_9ACTN</name>
<organism evidence="3 4">
    <name type="scientific">Streptomyces fildesensis</name>
    <dbReference type="NCBI Taxonomy" id="375757"/>
    <lineage>
        <taxon>Bacteria</taxon>
        <taxon>Bacillati</taxon>
        <taxon>Actinomycetota</taxon>
        <taxon>Actinomycetes</taxon>
        <taxon>Kitasatosporales</taxon>
        <taxon>Streptomycetaceae</taxon>
        <taxon>Streptomyces</taxon>
    </lineage>
</organism>
<dbReference type="RefSeq" id="WP_399654518.1">
    <property type="nucleotide sequence ID" value="NZ_JBITYG010000009.1"/>
</dbReference>
<protein>
    <recommendedName>
        <fullName evidence="5">Secreted protein</fullName>
    </recommendedName>
</protein>
<feature type="region of interest" description="Disordered" evidence="1">
    <location>
        <begin position="1"/>
        <end position="46"/>
    </location>
</feature>
<feature type="transmembrane region" description="Helical" evidence="2">
    <location>
        <begin position="63"/>
        <end position="85"/>
    </location>
</feature>
<keyword evidence="2" id="KW-0812">Transmembrane</keyword>